<keyword evidence="3" id="KW-1185">Reference proteome</keyword>
<evidence type="ECO:0000256" key="1">
    <source>
        <dbReference type="SAM" id="Phobius"/>
    </source>
</evidence>
<keyword evidence="1" id="KW-0812">Transmembrane</keyword>
<proteinExistence type="predicted"/>
<evidence type="ECO:0000313" key="2">
    <source>
        <dbReference type="EMBL" id="MDT8901420.1"/>
    </source>
</evidence>
<reference evidence="2 3" key="1">
    <citation type="submission" date="2023-07" db="EMBL/GenBank/DDBJ databases">
        <title>The novel representative of Negativicutes class, Anaeroselena agilis gen. nov. sp. nov.</title>
        <authorList>
            <person name="Prokofeva M.I."/>
            <person name="Elcheninov A.G."/>
            <person name="Klyukina A."/>
            <person name="Kublanov I.V."/>
            <person name="Frolov E.N."/>
            <person name="Podosokorskaya O.A."/>
        </authorList>
    </citation>
    <scope>NUCLEOTIDE SEQUENCE [LARGE SCALE GENOMIC DNA]</scope>
    <source>
        <strain evidence="2 3">4137-cl</strain>
    </source>
</reference>
<name>A0ABU3NYB8_9FIRM</name>
<feature type="transmembrane region" description="Helical" evidence="1">
    <location>
        <begin position="84"/>
        <end position="104"/>
    </location>
</feature>
<protein>
    <submittedName>
        <fullName evidence="2">Uncharacterized protein</fullName>
    </submittedName>
</protein>
<dbReference type="EMBL" id="JAUOZS010000001">
    <property type="protein sequence ID" value="MDT8901420.1"/>
    <property type="molecule type" value="Genomic_DNA"/>
</dbReference>
<sequence length="142" mass="16172">MFTTHKIAIVSNKKPQEALSIIQKHITSDKSTPKFFVGKVDGSSFYINRRDEPIFRDMYIVRVSGTISEHGEGSLIDISMRPRIFYLIAFLVLFMFITIIPGIFGKVVPQFLIIFAIAIAISTYGYLTEVKLVTQYLKKIFA</sequence>
<organism evidence="2 3">
    <name type="scientific">Anaeroselena agilis</name>
    <dbReference type="NCBI Taxonomy" id="3063788"/>
    <lineage>
        <taxon>Bacteria</taxon>
        <taxon>Bacillati</taxon>
        <taxon>Bacillota</taxon>
        <taxon>Negativicutes</taxon>
        <taxon>Acetonemataceae</taxon>
        <taxon>Anaeroselena</taxon>
    </lineage>
</organism>
<dbReference type="Proteomes" id="UP001254848">
    <property type="component" value="Unassembled WGS sequence"/>
</dbReference>
<gene>
    <name evidence="2" type="ORF">Q4T40_09230</name>
</gene>
<accession>A0ABU3NYB8</accession>
<evidence type="ECO:0000313" key="3">
    <source>
        <dbReference type="Proteomes" id="UP001254848"/>
    </source>
</evidence>
<keyword evidence="1" id="KW-0472">Membrane</keyword>
<comment type="caution">
    <text evidence="2">The sequence shown here is derived from an EMBL/GenBank/DDBJ whole genome shotgun (WGS) entry which is preliminary data.</text>
</comment>
<feature type="transmembrane region" description="Helical" evidence="1">
    <location>
        <begin position="110"/>
        <end position="127"/>
    </location>
</feature>
<dbReference type="RefSeq" id="WP_413779930.1">
    <property type="nucleotide sequence ID" value="NZ_JAUOZS010000001.1"/>
</dbReference>
<keyword evidence="1" id="KW-1133">Transmembrane helix</keyword>